<keyword evidence="1" id="KW-0949">S-adenosyl-L-methionine</keyword>
<dbReference type="AlphaFoldDB" id="A0A7T4R1C3"/>
<dbReference type="SUPFAM" id="SSF53335">
    <property type="entry name" value="S-adenosyl-L-methionine-dependent methyltransferases"/>
    <property type="match status" value="1"/>
</dbReference>
<feature type="site" description="Interaction with substrate rRNA" evidence="1">
    <location>
        <position position="4"/>
    </location>
</feature>
<protein>
    <recommendedName>
        <fullName evidence="1">Ribosomal RNA large subunit methyltransferase J</fullName>
        <ecNumber evidence="1">2.1.1.266</ecNumber>
    </recommendedName>
    <alternativeName>
        <fullName evidence="1">23S rRNA (adenine(2030)-N6)-methyltransferase</fullName>
    </alternativeName>
    <alternativeName>
        <fullName evidence="1">23S rRNA m6A2030 methyltransferase</fullName>
    </alternativeName>
</protein>
<dbReference type="RefSeq" id="WP_198570137.1">
    <property type="nucleotide sequence ID" value="NZ_CP066167.1"/>
</dbReference>
<feature type="active site" description="Proton acceptor" evidence="1">
    <location>
        <position position="162"/>
    </location>
</feature>
<dbReference type="KEGG" id="snan:I6N98_01875"/>
<organism evidence="2 3">
    <name type="scientific">Spongiibacter nanhainus</name>
    <dbReference type="NCBI Taxonomy" id="2794344"/>
    <lineage>
        <taxon>Bacteria</taxon>
        <taxon>Pseudomonadati</taxon>
        <taxon>Pseudomonadota</taxon>
        <taxon>Gammaproteobacteria</taxon>
        <taxon>Cellvibrionales</taxon>
        <taxon>Spongiibacteraceae</taxon>
        <taxon>Spongiibacter</taxon>
    </lineage>
</organism>
<dbReference type="GO" id="GO:0005829">
    <property type="term" value="C:cytosol"/>
    <property type="evidence" value="ECO:0007669"/>
    <property type="project" value="TreeGrafter"/>
</dbReference>
<evidence type="ECO:0000313" key="3">
    <source>
        <dbReference type="Proteomes" id="UP000596063"/>
    </source>
</evidence>
<name>A0A7T4R1C3_9GAMM</name>
<dbReference type="Gene3D" id="3.40.50.150">
    <property type="entry name" value="Vaccinia Virus protein VP39"/>
    <property type="match status" value="1"/>
</dbReference>
<feature type="binding site" evidence="1">
    <location>
        <position position="19"/>
    </location>
    <ligand>
        <name>S-adenosyl-L-methionine</name>
        <dbReference type="ChEBI" id="CHEBI:59789"/>
    </ligand>
</feature>
<dbReference type="PANTHER" id="PTHR37426">
    <property type="entry name" value="RIBOSOMAL RNA LARGE SUBUNIT METHYLTRANSFERASE J"/>
    <property type="match status" value="1"/>
</dbReference>
<gene>
    <name evidence="1" type="primary">rlmJ</name>
    <name evidence="2" type="ORF">I6N98_01875</name>
</gene>
<comment type="subunit">
    <text evidence="1">Monomer.</text>
</comment>
<dbReference type="PANTHER" id="PTHR37426:SF1">
    <property type="entry name" value="RIBOSOMAL RNA LARGE SUBUNIT METHYLTRANSFERASE J"/>
    <property type="match status" value="1"/>
</dbReference>
<evidence type="ECO:0000313" key="2">
    <source>
        <dbReference type="EMBL" id="QQD18646.1"/>
    </source>
</evidence>
<keyword evidence="1 2" id="KW-0489">Methyltransferase</keyword>
<dbReference type="InterPro" id="IPR029063">
    <property type="entry name" value="SAM-dependent_MTases_sf"/>
</dbReference>
<feature type="binding site" evidence="1">
    <location>
        <begin position="141"/>
        <end position="142"/>
    </location>
    <ligand>
        <name>S-adenosyl-L-methionine</name>
        <dbReference type="ChEBI" id="CHEBI:59789"/>
    </ligand>
</feature>
<dbReference type="GO" id="GO:0070475">
    <property type="term" value="P:rRNA base methylation"/>
    <property type="evidence" value="ECO:0007669"/>
    <property type="project" value="UniProtKB-UniRule"/>
</dbReference>
<keyword evidence="1" id="KW-0694">RNA-binding</keyword>
<comment type="function">
    <text evidence="1">Specifically methylates the adenine in position 2030 of 23S rRNA.</text>
</comment>
<keyword evidence="1 2" id="KW-0808">Transferase</keyword>
<evidence type="ECO:0000256" key="1">
    <source>
        <dbReference type="HAMAP-Rule" id="MF_00934"/>
    </source>
</evidence>
<dbReference type="Proteomes" id="UP000596063">
    <property type="component" value="Chromosome"/>
</dbReference>
<comment type="catalytic activity">
    <reaction evidence="1">
        <text>adenosine(2030) in 23S rRNA + S-adenosyl-L-methionine = N(6)-methyladenosine(2030) in 23S rRNA + S-adenosyl-L-homocysteine + H(+)</text>
        <dbReference type="Rhea" id="RHEA:43736"/>
        <dbReference type="Rhea" id="RHEA-COMP:10668"/>
        <dbReference type="Rhea" id="RHEA-COMP:10669"/>
        <dbReference type="ChEBI" id="CHEBI:15378"/>
        <dbReference type="ChEBI" id="CHEBI:57856"/>
        <dbReference type="ChEBI" id="CHEBI:59789"/>
        <dbReference type="ChEBI" id="CHEBI:74411"/>
        <dbReference type="ChEBI" id="CHEBI:74449"/>
        <dbReference type="EC" id="2.1.1.266"/>
    </reaction>
</comment>
<keyword evidence="3" id="KW-1185">Reference proteome</keyword>
<dbReference type="GO" id="GO:0036307">
    <property type="term" value="F:23S rRNA (adenine(2030)-N(6))-methyltransferase activity"/>
    <property type="evidence" value="ECO:0007669"/>
    <property type="project" value="UniProtKB-UniRule"/>
</dbReference>
<dbReference type="HAMAP" id="MF_00934">
    <property type="entry name" value="23SrRNA_methyltr_J"/>
    <property type="match status" value="1"/>
</dbReference>
<feature type="binding site" evidence="1">
    <location>
        <position position="162"/>
    </location>
    <ligand>
        <name>S-adenosyl-L-methionine</name>
        <dbReference type="ChEBI" id="CHEBI:59789"/>
    </ligand>
</feature>
<accession>A0A7T4R1C3</accession>
<dbReference type="InterPro" id="IPR007473">
    <property type="entry name" value="RlmJ"/>
</dbReference>
<reference evidence="2 3" key="1">
    <citation type="submission" date="2020-12" db="EMBL/GenBank/DDBJ databases">
        <authorList>
            <person name="Shan Y."/>
        </authorList>
    </citation>
    <scope>NUCLEOTIDE SEQUENCE [LARGE SCALE GENOMIC DNA]</scope>
    <source>
        <strain evidence="3">csc3.9</strain>
    </source>
</reference>
<feature type="binding site" evidence="1">
    <location>
        <position position="100"/>
    </location>
    <ligand>
        <name>S-adenosyl-L-methionine</name>
        <dbReference type="ChEBI" id="CHEBI:59789"/>
    </ligand>
</feature>
<comment type="similarity">
    <text evidence="1">Belongs to the RlmJ family.</text>
</comment>
<sequence>MLSYRHGFHAGNHADVLKHLVQVLILDYMQIKPAPVHYIDTHAGAGMYDLAGGFASKNREYLSGIDKLRRDPRGLGEVLKRYLAVVELSTASAPQCYPGSPAIALSLLRPQDRATLFELHPRDCDSLIQQFYRRARIELADGFTGLPGLLPPKSRRALVLIDPPYEDKDDYLRTIDCLKVCQRRFSSGVYGLWYPLLPSAVSQAFKDQLIALSPNRYLYASLQVKEPTGERGMFGSAMFVINPPWGLEGQLTEALPTLAARLGEGGQGRYELNARLD</sequence>
<keyword evidence="1" id="KW-0698">rRNA processing</keyword>
<dbReference type="Pfam" id="PF04378">
    <property type="entry name" value="RsmJ"/>
    <property type="match status" value="1"/>
</dbReference>
<proteinExistence type="inferred from homology"/>
<dbReference type="EC" id="2.1.1.266" evidence="1"/>
<dbReference type="EMBL" id="CP066167">
    <property type="protein sequence ID" value="QQD18646.1"/>
    <property type="molecule type" value="Genomic_DNA"/>
</dbReference>
<feature type="binding site" evidence="1">
    <location>
        <position position="42"/>
    </location>
    <ligand>
        <name>S-adenosyl-L-methionine</name>
        <dbReference type="ChEBI" id="CHEBI:59789"/>
    </ligand>
</feature>
<feature type="binding site" evidence="1">
    <location>
        <position position="118"/>
    </location>
    <ligand>
        <name>S-adenosyl-L-methionine</name>
        <dbReference type="ChEBI" id="CHEBI:59789"/>
    </ligand>
</feature>
<dbReference type="GO" id="GO:0003723">
    <property type="term" value="F:RNA binding"/>
    <property type="evidence" value="ECO:0007669"/>
    <property type="project" value="UniProtKB-UniRule"/>
</dbReference>